<dbReference type="OrthoDB" id="9154413at2"/>
<comment type="caution">
    <text evidence="1">The sequence shown here is derived from an EMBL/GenBank/DDBJ whole genome shotgun (WGS) entry which is preliminary data.</text>
</comment>
<dbReference type="Proteomes" id="UP000288178">
    <property type="component" value="Unassembled WGS sequence"/>
</dbReference>
<proteinExistence type="predicted"/>
<protein>
    <submittedName>
        <fullName evidence="1">Uncharacterized protein</fullName>
    </submittedName>
</protein>
<name>A0A437JWB9_9BURK</name>
<evidence type="ECO:0000313" key="1">
    <source>
        <dbReference type="EMBL" id="RVT51704.1"/>
    </source>
</evidence>
<evidence type="ECO:0000313" key="2">
    <source>
        <dbReference type="Proteomes" id="UP000288178"/>
    </source>
</evidence>
<dbReference type="RefSeq" id="WP_128198705.1">
    <property type="nucleotide sequence ID" value="NZ_SACT01000003.1"/>
</dbReference>
<organism evidence="1 2">
    <name type="scientific">Rubrivivax albus</name>
    <dbReference type="NCBI Taxonomy" id="2499835"/>
    <lineage>
        <taxon>Bacteria</taxon>
        <taxon>Pseudomonadati</taxon>
        <taxon>Pseudomonadota</taxon>
        <taxon>Betaproteobacteria</taxon>
        <taxon>Burkholderiales</taxon>
        <taxon>Sphaerotilaceae</taxon>
        <taxon>Rubrivivax</taxon>
    </lineage>
</organism>
<reference evidence="1 2" key="1">
    <citation type="submission" date="2019-01" db="EMBL/GenBank/DDBJ databases">
        <authorList>
            <person name="Chen W.-M."/>
        </authorList>
    </citation>
    <scope>NUCLEOTIDE SEQUENCE [LARGE SCALE GENOMIC DNA]</scope>
    <source>
        <strain evidence="1 2">ICH-3</strain>
    </source>
</reference>
<gene>
    <name evidence="1" type="ORF">ENE75_12905</name>
</gene>
<accession>A0A437JWB9</accession>
<keyword evidence="2" id="KW-1185">Reference proteome</keyword>
<dbReference type="EMBL" id="SACT01000003">
    <property type="protein sequence ID" value="RVT51704.1"/>
    <property type="molecule type" value="Genomic_DNA"/>
</dbReference>
<dbReference type="AlphaFoldDB" id="A0A437JWB9"/>
<sequence>MNLTRPSMRSFWRRRTQPAQAVSAVVDPADMGTCFGLELSLVPAPSVRTAEPARSEAPWWDRSEVRKSCGA</sequence>